<organism evidence="1">
    <name type="scientific">Lygus hesperus</name>
    <name type="common">Western plant bug</name>
    <dbReference type="NCBI Taxonomy" id="30085"/>
    <lineage>
        <taxon>Eukaryota</taxon>
        <taxon>Metazoa</taxon>
        <taxon>Ecdysozoa</taxon>
        <taxon>Arthropoda</taxon>
        <taxon>Hexapoda</taxon>
        <taxon>Insecta</taxon>
        <taxon>Pterygota</taxon>
        <taxon>Neoptera</taxon>
        <taxon>Paraneoptera</taxon>
        <taxon>Hemiptera</taxon>
        <taxon>Heteroptera</taxon>
        <taxon>Panheteroptera</taxon>
        <taxon>Cimicomorpha</taxon>
        <taxon>Miridae</taxon>
        <taxon>Mirini</taxon>
        <taxon>Lygus</taxon>
    </lineage>
</organism>
<reference evidence="1" key="2">
    <citation type="submission" date="2014-07" db="EMBL/GenBank/DDBJ databases">
        <authorList>
            <person name="Hull J."/>
        </authorList>
    </citation>
    <scope>NUCLEOTIDE SEQUENCE</scope>
</reference>
<protein>
    <submittedName>
        <fullName evidence="1">Kinectin</fullName>
    </submittedName>
</protein>
<sequence length="435" mass="50101">MTLTRNQKRKQLVDTLEEINTLTIGAEDLNAIKDEFIDFINEFTQNVEDDKLQPLCVSVLKMFKYVNSKLEDINYLQNEVSTLQAAFDKSRNKLNNSLREHLAFEDGWIDEKLKLIATIKQLQSHSQAVEQRSQRLLVNDMVDSESQTDASVENQNGAERNDYEILDSSFDVGEETDETHIIKSLPDLDSSSVSLKIELIESEIVRLVMALDEVKLRSTYYDGGTNMIKPTISVIEKKSEAKVFMFGDEQFVGLRNIVEQWSSSDFKFEASVKANAPIEDILSDIYKTEIKKDDYIVVSAGSLEMEFNNASYIKRSLLRLLATFYQTNVVIYELPFHYELPPWSILNMEIFRINKFIRELKSKFPKLSIISCNGSSSTNFGEKRYSSNLRRKKKNIMARNLVDVIEENWREQINLGREVFCCGTEDGELFLEGKI</sequence>
<dbReference type="EMBL" id="GBHO01007889">
    <property type="protein sequence ID" value="JAG35715.1"/>
    <property type="molecule type" value="Transcribed_RNA"/>
</dbReference>
<dbReference type="AlphaFoldDB" id="A0A0A9Z1N5"/>
<reference evidence="1" key="1">
    <citation type="journal article" date="2014" name="PLoS ONE">
        <title>Transcriptome-Based Identification of ABC Transporters in the Western Tarnished Plant Bug Lygus hesperus.</title>
        <authorList>
            <person name="Hull J.J."/>
            <person name="Chaney K."/>
            <person name="Geib S.M."/>
            <person name="Fabrick J.A."/>
            <person name="Brent C.S."/>
            <person name="Walsh D."/>
            <person name="Lavine L.C."/>
        </authorList>
    </citation>
    <scope>NUCLEOTIDE SEQUENCE</scope>
</reference>
<proteinExistence type="predicted"/>
<name>A0A0A9Z1N5_LYGHE</name>
<accession>A0A0A9Z1N5</accession>
<gene>
    <name evidence="1" type="primary">KTN1</name>
    <name evidence="1" type="ORF">CM83_102188</name>
</gene>
<evidence type="ECO:0000313" key="1">
    <source>
        <dbReference type="EMBL" id="JAG35715.1"/>
    </source>
</evidence>